<dbReference type="Gene3D" id="2.60.20.10">
    <property type="entry name" value="Crystallins"/>
    <property type="match status" value="1"/>
</dbReference>
<dbReference type="AlphaFoldDB" id="A0A1I4WMX3"/>
<accession>A0A1I4WMX3</accession>
<sequence length="354" mass="37425">MRPALLSALCLQAACALACAPASAQAPAESRSILVLDASGSMWGQIDGQPKIAIAREAVDAMLEGWNDGNLGLMAYGHRRKGDCEDIELLIEPTGFDPAAIHRQVGALNPKGMTPISAAVRRAAEQLRFTEHKATVILVSDGDETCLADPCALGAELEGLGIDFTAHVIGFDIETGSQAQQQLQCLASSTGGRYLAARAAGELNRALQTITEEPTPVVEPGKTAEIHFNDGCVAYDQENYTGNRMQMGGSADSRVREVPEAWRNGIKSLACKAGCGILVFTEPGYDGENYSIPDGSQFPSMPSDYARPFGSFDMGCSAIMEQEDSSEGGAEQGEVPDATIKPDVKSPPDESPTE</sequence>
<protein>
    <submittedName>
        <fullName evidence="4">von Willebrand factor type A domain-containing protein</fullName>
    </submittedName>
</protein>
<dbReference type="SMART" id="SM00327">
    <property type="entry name" value="VWA"/>
    <property type="match status" value="1"/>
</dbReference>
<dbReference type="Gene3D" id="3.40.50.410">
    <property type="entry name" value="von Willebrand factor, type A domain"/>
    <property type="match status" value="1"/>
</dbReference>
<dbReference type="Proteomes" id="UP000198575">
    <property type="component" value="Unassembled WGS sequence"/>
</dbReference>
<evidence type="ECO:0000256" key="1">
    <source>
        <dbReference type="SAM" id="MobiDB-lite"/>
    </source>
</evidence>
<dbReference type="Pfam" id="PF13519">
    <property type="entry name" value="VWA_2"/>
    <property type="match status" value="1"/>
</dbReference>
<organism evidence="4 5">
    <name type="scientific">Dokdonella immobilis</name>
    <dbReference type="NCBI Taxonomy" id="578942"/>
    <lineage>
        <taxon>Bacteria</taxon>
        <taxon>Pseudomonadati</taxon>
        <taxon>Pseudomonadota</taxon>
        <taxon>Gammaproteobacteria</taxon>
        <taxon>Lysobacterales</taxon>
        <taxon>Rhodanobacteraceae</taxon>
        <taxon>Dokdonella</taxon>
    </lineage>
</organism>
<reference evidence="4 5" key="1">
    <citation type="submission" date="2016-10" db="EMBL/GenBank/DDBJ databases">
        <authorList>
            <person name="de Groot N.N."/>
        </authorList>
    </citation>
    <scope>NUCLEOTIDE SEQUENCE [LARGE SCALE GENOMIC DNA]</scope>
    <source>
        <strain evidence="4 5">CGMCC 1.7659</strain>
    </source>
</reference>
<keyword evidence="5" id="KW-1185">Reference proteome</keyword>
<dbReference type="OrthoDB" id="9783818at2"/>
<dbReference type="EMBL" id="FOVF01000005">
    <property type="protein sequence ID" value="SFN14339.1"/>
    <property type="molecule type" value="Genomic_DNA"/>
</dbReference>
<feature type="chain" id="PRO_5011578509" evidence="2">
    <location>
        <begin position="25"/>
        <end position="354"/>
    </location>
</feature>
<evidence type="ECO:0000256" key="2">
    <source>
        <dbReference type="SAM" id="SignalP"/>
    </source>
</evidence>
<feature type="domain" description="VWFA" evidence="3">
    <location>
        <begin position="31"/>
        <end position="210"/>
    </location>
</feature>
<dbReference type="InterPro" id="IPR002035">
    <property type="entry name" value="VWF_A"/>
</dbReference>
<proteinExistence type="predicted"/>
<feature type="signal peptide" evidence="2">
    <location>
        <begin position="1"/>
        <end position="24"/>
    </location>
</feature>
<name>A0A1I4WMX3_9GAMM</name>
<evidence type="ECO:0000259" key="3">
    <source>
        <dbReference type="PROSITE" id="PS50234"/>
    </source>
</evidence>
<evidence type="ECO:0000313" key="5">
    <source>
        <dbReference type="Proteomes" id="UP000198575"/>
    </source>
</evidence>
<dbReference type="SUPFAM" id="SSF53300">
    <property type="entry name" value="vWA-like"/>
    <property type="match status" value="1"/>
</dbReference>
<feature type="region of interest" description="Disordered" evidence="1">
    <location>
        <begin position="317"/>
        <end position="354"/>
    </location>
</feature>
<dbReference type="STRING" id="578942.SAMN05216289_105129"/>
<dbReference type="CDD" id="cd00198">
    <property type="entry name" value="vWFA"/>
    <property type="match status" value="1"/>
</dbReference>
<keyword evidence="2" id="KW-0732">Signal</keyword>
<evidence type="ECO:0000313" key="4">
    <source>
        <dbReference type="EMBL" id="SFN14339.1"/>
    </source>
</evidence>
<dbReference type="PROSITE" id="PS50234">
    <property type="entry name" value="VWFA"/>
    <property type="match status" value="1"/>
</dbReference>
<dbReference type="InterPro" id="IPR036465">
    <property type="entry name" value="vWFA_dom_sf"/>
</dbReference>
<gene>
    <name evidence="4" type="ORF">SAMN05216289_105129</name>
</gene>